<dbReference type="RefSeq" id="WP_200379412.1">
    <property type="nucleotide sequence ID" value="NZ_NRRU01000073.1"/>
</dbReference>
<reference evidence="2" key="1">
    <citation type="submission" date="2017-08" db="EMBL/GenBank/DDBJ databases">
        <authorList>
            <person name="Imhoff J.F."/>
            <person name="Rahn T."/>
            <person name="Kuenzel S."/>
            <person name="Neulinger S.C."/>
        </authorList>
    </citation>
    <scope>NUCLEOTIDE SEQUENCE</scope>
    <source>
        <strain evidence="2">IM 151</strain>
    </source>
</reference>
<gene>
    <name evidence="2" type="ORF">CKO43_17580</name>
</gene>
<organism evidence="2 3">
    <name type="scientific">Rubrivivax gelatinosus</name>
    <name type="common">Rhodocyclus gelatinosus</name>
    <name type="synonym">Rhodopseudomonas gelatinosa</name>
    <dbReference type="NCBI Taxonomy" id="28068"/>
    <lineage>
        <taxon>Bacteria</taxon>
        <taxon>Pseudomonadati</taxon>
        <taxon>Pseudomonadota</taxon>
        <taxon>Betaproteobacteria</taxon>
        <taxon>Burkholderiales</taxon>
        <taxon>Sphaerotilaceae</taxon>
        <taxon>Rubrivivax</taxon>
    </lineage>
</organism>
<sequence>MKAAVSSVSAKPQGRFAPAASPTRRSAPFSYDDRLRGVHGTREVLLMNADDMHERGIEEGHRLVLASAAGDGISREVTGLRATPVRTAARLLCGLLPECNAVIPLAQHAQQSHVPAAKSVPVRVRRDVGDFSFGAEPLGADESRARNDEARFGRASLGARHRCSVVAGGCNRSWRRARASG</sequence>
<protein>
    <recommendedName>
        <fullName evidence="4">Molybdopterin dinucleotide-binding domain-containing protein</fullName>
    </recommendedName>
</protein>
<name>A0ABS1DYN8_RUBGE</name>
<feature type="compositionally biased region" description="Low complexity" evidence="1">
    <location>
        <begin position="15"/>
        <end position="29"/>
    </location>
</feature>
<evidence type="ECO:0000313" key="3">
    <source>
        <dbReference type="Proteomes" id="UP001041814"/>
    </source>
</evidence>
<feature type="region of interest" description="Disordered" evidence="1">
    <location>
        <begin position="1"/>
        <end position="29"/>
    </location>
</feature>
<evidence type="ECO:0008006" key="4">
    <source>
        <dbReference type="Google" id="ProtNLM"/>
    </source>
</evidence>
<evidence type="ECO:0000256" key="1">
    <source>
        <dbReference type="SAM" id="MobiDB-lite"/>
    </source>
</evidence>
<evidence type="ECO:0000313" key="2">
    <source>
        <dbReference type="EMBL" id="MBK1714583.1"/>
    </source>
</evidence>
<accession>A0ABS1DYN8</accession>
<feature type="compositionally biased region" description="Polar residues" evidence="1">
    <location>
        <begin position="1"/>
        <end position="10"/>
    </location>
</feature>
<reference evidence="2" key="2">
    <citation type="journal article" date="2020" name="Microorganisms">
        <title>Osmotic Adaptation and Compatible Solute Biosynthesis of Phototrophic Bacteria as Revealed from Genome Analyses.</title>
        <authorList>
            <person name="Imhoff J.F."/>
            <person name="Rahn T."/>
            <person name="Kunzel S."/>
            <person name="Keller A."/>
            <person name="Neulinger S.C."/>
        </authorList>
    </citation>
    <scope>NUCLEOTIDE SEQUENCE</scope>
    <source>
        <strain evidence="2">IM 151</strain>
    </source>
</reference>
<dbReference type="InterPro" id="IPR009010">
    <property type="entry name" value="Asp_de-COase-like_dom_sf"/>
</dbReference>
<comment type="caution">
    <text evidence="2">The sequence shown here is derived from an EMBL/GenBank/DDBJ whole genome shotgun (WGS) entry which is preliminary data.</text>
</comment>
<dbReference type="Proteomes" id="UP001041814">
    <property type="component" value="Unassembled WGS sequence"/>
</dbReference>
<keyword evidence="3" id="KW-1185">Reference proteome</keyword>
<dbReference type="SUPFAM" id="SSF50692">
    <property type="entry name" value="ADC-like"/>
    <property type="match status" value="1"/>
</dbReference>
<dbReference type="EMBL" id="NRRU01000073">
    <property type="protein sequence ID" value="MBK1714583.1"/>
    <property type="molecule type" value="Genomic_DNA"/>
</dbReference>
<proteinExistence type="predicted"/>